<accession>X0LSZ7</accession>
<protein>
    <submittedName>
        <fullName evidence="1">Uncharacterized protein</fullName>
    </submittedName>
</protein>
<dbReference type="EMBL" id="JH657926">
    <property type="protein sequence ID" value="EXM29119.1"/>
    <property type="molecule type" value="Genomic_DNA"/>
</dbReference>
<reference evidence="1" key="1">
    <citation type="submission" date="2011-11" db="EMBL/GenBank/DDBJ databases">
        <title>The Genome Sequence of Fusarium oxysporum Cotton.</title>
        <authorList>
            <consortium name="The Broad Institute Genome Sequencing Platform"/>
            <person name="Ma L.-J."/>
            <person name="Gale L.R."/>
            <person name="Schwartz D.C."/>
            <person name="Zhou S."/>
            <person name="Corby-Kistler H."/>
            <person name="Young S.K."/>
            <person name="Zeng Q."/>
            <person name="Gargeya S."/>
            <person name="Fitzgerald M."/>
            <person name="Haas B."/>
            <person name="Abouelleil A."/>
            <person name="Alvarado L."/>
            <person name="Arachchi H.M."/>
            <person name="Berlin A."/>
            <person name="Brown A."/>
            <person name="Chapman S.B."/>
            <person name="Chen Z."/>
            <person name="Dunbar C."/>
            <person name="Freedman E."/>
            <person name="Gearin G."/>
            <person name="Goldberg J."/>
            <person name="Griggs A."/>
            <person name="Gujja S."/>
            <person name="Heiman D."/>
            <person name="Howarth C."/>
            <person name="Larson L."/>
            <person name="Lui A."/>
            <person name="MacDonald P.J.P."/>
            <person name="Montmayeur A."/>
            <person name="Murphy C."/>
            <person name="Neiman D."/>
            <person name="Pearson M."/>
            <person name="Priest M."/>
            <person name="Roberts A."/>
            <person name="Saif S."/>
            <person name="Shea T."/>
            <person name="Shenoy N."/>
            <person name="Sisk P."/>
            <person name="Stolte C."/>
            <person name="Sykes S."/>
            <person name="Wortman J."/>
            <person name="Nusbaum C."/>
            <person name="Birren B."/>
        </authorList>
    </citation>
    <scope>NUCLEOTIDE SEQUENCE [LARGE SCALE GENOMIC DNA]</scope>
    <source>
        <strain evidence="1">25433</strain>
    </source>
</reference>
<proteinExistence type="predicted"/>
<reference evidence="1" key="2">
    <citation type="submission" date="2012-05" db="EMBL/GenBank/DDBJ databases">
        <title>The Genome Annotation of Fusarium oxysporum Cotton.</title>
        <authorList>
            <consortium name="The Broad Institute Genomics Platform"/>
            <person name="Ma L.-J."/>
            <person name="Corby-Kistler H."/>
            <person name="Broz K."/>
            <person name="Gale L.R."/>
            <person name="Jonkers W."/>
            <person name="O'Donnell K."/>
            <person name="Ploetz R."/>
            <person name="Steinberg C."/>
            <person name="Schwartz D.C."/>
            <person name="VanEtten H."/>
            <person name="Zhou S."/>
            <person name="Young S.K."/>
            <person name="Zeng Q."/>
            <person name="Gargeya S."/>
            <person name="Fitzgerald M."/>
            <person name="Abouelleil A."/>
            <person name="Alvarado L."/>
            <person name="Chapman S.B."/>
            <person name="Gainer-Dewar J."/>
            <person name="Goldberg J."/>
            <person name="Griggs A."/>
            <person name="Gujja S."/>
            <person name="Hansen M."/>
            <person name="Howarth C."/>
            <person name="Imamovic A."/>
            <person name="Ireland A."/>
            <person name="Larimer J."/>
            <person name="McCowan C."/>
            <person name="Murphy C."/>
            <person name="Pearson M."/>
            <person name="Poon T.W."/>
            <person name="Priest M."/>
            <person name="Roberts A."/>
            <person name="Saif S."/>
            <person name="Shea T."/>
            <person name="Sykes S."/>
            <person name="Wortman J."/>
            <person name="Nusbaum C."/>
            <person name="Birren B."/>
        </authorList>
    </citation>
    <scope>NUCLEOTIDE SEQUENCE</scope>
    <source>
        <strain evidence="1">25433</strain>
    </source>
</reference>
<organism evidence="1">
    <name type="scientific">Fusarium oxysporum f. sp. vasinfectum 25433</name>
    <dbReference type="NCBI Taxonomy" id="1089449"/>
    <lineage>
        <taxon>Eukaryota</taxon>
        <taxon>Fungi</taxon>
        <taxon>Dikarya</taxon>
        <taxon>Ascomycota</taxon>
        <taxon>Pezizomycotina</taxon>
        <taxon>Sordariomycetes</taxon>
        <taxon>Hypocreomycetidae</taxon>
        <taxon>Hypocreales</taxon>
        <taxon>Nectriaceae</taxon>
        <taxon>Fusarium</taxon>
        <taxon>Fusarium oxysporum species complex</taxon>
    </lineage>
</organism>
<name>X0LSZ7_FUSOX</name>
<evidence type="ECO:0000313" key="1">
    <source>
        <dbReference type="EMBL" id="EXM29119.1"/>
    </source>
</evidence>
<dbReference type="AlphaFoldDB" id="X0LSZ7"/>
<dbReference type="Proteomes" id="UP000030701">
    <property type="component" value="Unassembled WGS sequence"/>
</dbReference>
<gene>
    <name evidence="1" type="ORF">FOTG_05346</name>
</gene>
<dbReference type="HOGENOM" id="CLU_1981689_0_0_1"/>
<sequence length="126" mass="14894">MAPPTLRLVLKQVYGMRQLWSIARHIAFNEQELSILTLSNIKIHDSLTDNVSKRRSRLCGFYWREITRRLISSSDQKHDWAVHSRQQRPSWMTFRTCLSEETHQWHAFGSLHLIMAAQIQPTPRNV</sequence>